<dbReference type="KEGG" id="cuz:Cul05146_1891"/>
<dbReference type="KEGG" id="csil:CBE74_09715"/>
<dbReference type="AlphaFoldDB" id="A0A7Y4LDM5"/>
<reference evidence="1 2" key="2">
    <citation type="journal article" date="2020" name="Antonie Van Leeuwenhoek">
        <title>Phylogenomic characterisation of a novel corynebacterial species pathogenic to animals.</title>
        <authorList>
            <person name="Moller J."/>
            <person name="Musella L."/>
            <person name="Melnikov V."/>
            <person name="Geissdorfer W."/>
            <person name="Burkovski A."/>
            <person name="Sangal V."/>
        </authorList>
    </citation>
    <scope>NUCLEOTIDE SEQUENCE [LARGE SCALE GENOMIC DNA]</scope>
    <source>
        <strain evidence="1 2">PO100/5</strain>
    </source>
</reference>
<dbReference type="GeneID" id="75008509"/>
<name>A0A7Y4LDM5_9CORY</name>
<protein>
    <submittedName>
        <fullName evidence="1">Uncharacterized protein</fullName>
    </submittedName>
</protein>
<keyword evidence="2" id="KW-1185">Reference proteome</keyword>
<proteinExistence type="predicted"/>
<dbReference type="OMA" id="TSPFKHM"/>
<reference evidence="1 2" key="3">
    <citation type="journal article" date="2020" name="Int. J. Syst. Evol. Microbiol.">
        <title>Corynebacterium silvaticum sp. nov., a unique group of NTTB corynebacteria in wild boar and roe deer.</title>
        <authorList>
            <person name="Dangel A."/>
            <person name="Berger A."/>
            <person name="Rau J."/>
            <person name="Eisenberg T."/>
            <person name="Kampfer P."/>
            <person name="Margos G."/>
            <person name="Contzen M."/>
            <person name="Busse H.J."/>
            <person name="Konrad R."/>
            <person name="Peters M."/>
            <person name="Sting R."/>
            <person name="Sing A."/>
        </authorList>
    </citation>
    <scope>NUCLEOTIDE SEQUENCE [LARGE SCALE GENOMIC DNA]</scope>
    <source>
        <strain evidence="1 2">PO100/5</strain>
    </source>
</reference>
<dbReference type="EMBL" id="CP021417">
    <property type="protein sequence ID" value="ARU46683.1"/>
    <property type="molecule type" value="Genomic_DNA"/>
</dbReference>
<evidence type="ECO:0000313" key="2">
    <source>
        <dbReference type="Proteomes" id="UP000195652"/>
    </source>
</evidence>
<dbReference type="OrthoDB" id="4416635at2"/>
<dbReference type="RefSeq" id="WP_013912229.1">
    <property type="nucleotide sequence ID" value="NZ_CP021417.2"/>
</dbReference>
<reference evidence="1 2" key="1">
    <citation type="journal article" date="2014" name="BMC Vet. Res.">
        <title>First report of Corynebacterium pseudotuberculosis from caseous lymphadenitis lesions in Black Alentejano pig (Sus scrofa domesticus).</title>
        <authorList>
            <person name="Oliveira M."/>
            <person name="Barroco C."/>
            <person name="Mottola C."/>
            <person name="Santos R."/>
            <person name="Lemsaddek A."/>
            <person name="Tavares L."/>
            <person name="Semedo-Lemsaddek T."/>
        </authorList>
    </citation>
    <scope>NUCLEOTIDE SEQUENCE [LARGE SCALE GENOMIC DNA]</scope>
    <source>
        <strain evidence="1 2">PO100/5</strain>
    </source>
</reference>
<gene>
    <name evidence="1" type="ORF">CBE74_09715</name>
</gene>
<sequence length="67" mass="7234">MAGTITALKLDLPTADQLINAADVAFSNMYAAQERDNSSVADFLVGSFRRIQENLSESFRSAGPLRA</sequence>
<dbReference type="KEGG" id="cuq:Cul210931_1794"/>
<dbReference type="Proteomes" id="UP000195652">
    <property type="component" value="Chromosome"/>
</dbReference>
<organism evidence="1 2">
    <name type="scientific">Corynebacterium silvaticum</name>
    <dbReference type="NCBI Taxonomy" id="2320431"/>
    <lineage>
        <taxon>Bacteria</taxon>
        <taxon>Bacillati</taxon>
        <taxon>Actinomycetota</taxon>
        <taxon>Actinomycetes</taxon>
        <taxon>Mycobacteriales</taxon>
        <taxon>Corynebacteriaceae</taxon>
        <taxon>Corynebacterium</taxon>
    </lineage>
</organism>
<evidence type="ECO:0000313" key="1">
    <source>
        <dbReference type="EMBL" id="ARU46683.1"/>
    </source>
</evidence>
<reference evidence="1 2" key="4">
    <citation type="journal article" date="2020" name="PLoS ONE">
        <title>Taxonomic classification of strain PO100/5 shows a broader geographic distribution and genetic markers of the recently described Corynebacterium silvaticum.</title>
        <authorList>
            <person name="Viana M.V.C."/>
            <person name="Profeta R."/>
            <person name="da Silva A.L."/>
            <person name="Hurtado R."/>
            <person name="Cerqueira J.C."/>
            <person name="Ribeiro B.F.S."/>
            <person name="Almeida M.O."/>
            <person name="Morais-Rodrigues F."/>
            <person name="Soares S.C."/>
            <person name="Oliveira M."/>
            <person name="Tavares L."/>
            <person name="Figueiredo H."/>
            <person name="Wattam A.R."/>
            <person name="Barh D."/>
            <person name="Ghosh P."/>
            <person name="Silva A."/>
            <person name="Azevedo V."/>
        </authorList>
    </citation>
    <scope>NUCLEOTIDE SEQUENCE [LARGE SCALE GENOMIC DNA]</scope>
    <source>
        <strain evidence="1 2">PO100/5</strain>
    </source>
</reference>
<accession>A0A7Y4LDM5</accession>